<gene>
    <name evidence="11" type="primary">kdpC</name>
    <name evidence="12" type="ORF">SAMN05660284_00041</name>
</gene>
<reference evidence="13" key="1">
    <citation type="submission" date="2016-10" db="EMBL/GenBank/DDBJ databases">
        <authorList>
            <person name="Varghese N."/>
            <person name="Submissions S."/>
        </authorList>
    </citation>
    <scope>NUCLEOTIDE SEQUENCE [LARGE SCALE GENOMIC DNA]</scope>
    <source>
        <strain evidence="13">DSM 6150</strain>
    </source>
</reference>
<evidence type="ECO:0000256" key="1">
    <source>
        <dbReference type="ARBA" id="ARBA00022448"/>
    </source>
</evidence>
<evidence type="ECO:0000256" key="8">
    <source>
        <dbReference type="ARBA" id="ARBA00022989"/>
    </source>
</evidence>
<dbReference type="Pfam" id="PF02669">
    <property type="entry name" value="KdpC"/>
    <property type="match status" value="1"/>
</dbReference>
<keyword evidence="6 11" id="KW-0067">ATP-binding</keyword>
<evidence type="ECO:0000256" key="3">
    <source>
        <dbReference type="ARBA" id="ARBA00022538"/>
    </source>
</evidence>
<dbReference type="NCBIfam" id="NF001454">
    <property type="entry name" value="PRK00315.1"/>
    <property type="match status" value="1"/>
</dbReference>
<accession>A0A1I4UYR7</accession>
<dbReference type="PIRSF" id="PIRSF001296">
    <property type="entry name" value="K_ATPase_KdpC"/>
    <property type="match status" value="1"/>
</dbReference>
<evidence type="ECO:0000256" key="11">
    <source>
        <dbReference type="HAMAP-Rule" id="MF_00276"/>
    </source>
</evidence>
<dbReference type="PANTHER" id="PTHR30042">
    <property type="entry name" value="POTASSIUM-TRANSPORTING ATPASE C CHAIN"/>
    <property type="match status" value="1"/>
</dbReference>
<keyword evidence="9 11" id="KW-0406">Ion transport</keyword>
<dbReference type="Proteomes" id="UP000242869">
    <property type="component" value="Unassembled WGS sequence"/>
</dbReference>
<dbReference type="HAMAP" id="MF_00276">
    <property type="entry name" value="KdpC"/>
    <property type="match status" value="1"/>
</dbReference>
<dbReference type="GO" id="GO:0005886">
    <property type="term" value="C:plasma membrane"/>
    <property type="evidence" value="ECO:0007669"/>
    <property type="project" value="UniProtKB-SubCell"/>
</dbReference>
<keyword evidence="2 11" id="KW-1003">Cell membrane</keyword>
<keyword evidence="4 11" id="KW-0812">Transmembrane</keyword>
<dbReference type="GO" id="GO:0005524">
    <property type="term" value="F:ATP binding"/>
    <property type="evidence" value="ECO:0007669"/>
    <property type="project" value="UniProtKB-UniRule"/>
</dbReference>
<keyword evidence="3 11" id="KW-0633">Potassium transport</keyword>
<organism evidence="12 13">
    <name type="scientific">Formivibrio citricus</name>
    <dbReference type="NCBI Taxonomy" id="83765"/>
    <lineage>
        <taxon>Bacteria</taxon>
        <taxon>Pseudomonadati</taxon>
        <taxon>Pseudomonadota</taxon>
        <taxon>Betaproteobacteria</taxon>
        <taxon>Neisseriales</taxon>
        <taxon>Chitinibacteraceae</taxon>
        <taxon>Formivibrio</taxon>
    </lineage>
</organism>
<comment type="function">
    <text evidence="11">Part of the high-affinity ATP-driven potassium transport (or Kdp) system, which catalyzes the hydrolysis of ATP coupled with the electrogenic transport of potassium into the cytoplasm. This subunit acts as a catalytic chaperone that increases the ATP-binding affinity of the ATP-hydrolyzing subunit KdpB by the formation of a transient KdpB/KdpC/ATP ternary complex.</text>
</comment>
<comment type="similarity">
    <text evidence="11">Belongs to the KdpC family.</text>
</comment>
<evidence type="ECO:0000313" key="13">
    <source>
        <dbReference type="Proteomes" id="UP000242869"/>
    </source>
</evidence>
<comment type="subcellular location">
    <subcellularLocation>
        <location evidence="11">Cell membrane</location>
        <topology evidence="11">Single-pass membrane protein</topology>
    </subcellularLocation>
</comment>
<dbReference type="AlphaFoldDB" id="A0A1I4UYR7"/>
<keyword evidence="7 11" id="KW-0630">Potassium</keyword>
<dbReference type="NCBIfam" id="TIGR00681">
    <property type="entry name" value="kdpC"/>
    <property type="match status" value="1"/>
</dbReference>
<keyword evidence="5 11" id="KW-0547">Nucleotide-binding</keyword>
<keyword evidence="8 11" id="KW-1133">Transmembrane helix</keyword>
<dbReference type="InterPro" id="IPR003820">
    <property type="entry name" value="KdpC"/>
</dbReference>
<dbReference type="OrthoDB" id="9788285at2"/>
<keyword evidence="13" id="KW-1185">Reference proteome</keyword>
<name>A0A1I4UYR7_9NEIS</name>
<proteinExistence type="inferred from homology"/>
<evidence type="ECO:0000313" key="12">
    <source>
        <dbReference type="EMBL" id="SFM94129.1"/>
    </source>
</evidence>
<keyword evidence="1 11" id="KW-0813">Transport</keyword>
<dbReference type="EMBL" id="FOVE01000001">
    <property type="protein sequence ID" value="SFM94129.1"/>
    <property type="molecule type" value="Genomic_DNA"/>
</dbReference>
<sequence>MKNHLRPALMLFGILTLLTGLLYPLAVTGIAQAVFPEQANGSLIVRDGKVVGSALIGQNFTENQYFWGRPSATGPMPNNAANSGGSNLGPTNPALPDAVKERIAALKAAHPAQSGPVPVDLVTASASGLDPQISPAAARYQVERVAQARQLPVEKVLKLVEAHTEGRQWGVFGEARVNVLQLNLALDKLMS</sequence>
<dbReference type="PANTHER" id="PTHR30042:SF2">
    <property type="entry name" value="POTASSIUM-TRANSPORTING ATPASE KDPC SUBUNIT"/>
    <property type="match status" value="1"/>
</dbReference>
<evidence type="ECO:0000256" key="9">
    <source>
        <dbReference type="ARBA" id="ARBA00023065"/>
    </source>
</evidence>
<evidence type="ECO:0000256" key="2">
    <source>
        <dbReference type="ARBA" id="ARBA00022475"/>
    </source>
</evidence>
<evidence type="ECO:0000256" key="10">
    <source>
        <dbReference type="ARBA" id="ARBA00023136"/>
    </source>
</evidence>
<dbReference type="STRING" id="83765.SAMN05660284_00041"/>
<evidence type="ECO:0000256" key="5">
    <source>
        <dbReference type="ARBA" id="ARBA00022741"/>
    </source>
</evidence>
<dbReference type="GO" id="GO:0008556">
    <property type="term" value="F:P-type potassium transmembrane transporter activity"/>
    <property type="evidence" value="ECO:0007669"/>
    <property type="project" value="InterPro"/>
</dbReference>
<comment type="subunit">
    <text evidence="11">The system is composed of three essential subunits: KdpA, KdpB and KdpC.</text>
</comment>
<evidence type="ECO:0000256" key="7">
    <source>
        <dbReference type="ARBA" id="ARBA00022958"/>
    </source>
</evidence>
<evidence type="ECO:0000256" key="6">
    <source>
        <dbReference type="ARBA" id="ARBA00022840"/>
    </source>
</evidence>
<dbReference type="RefSeq" id="WP_091189452.1">
    <property type="nucleotide sequence ID" value="NZ_FOVE01000001.1"/>
</dbReference>
<evidence type="ECO:0000256" key="4">
    <source>
        <dbReference type="ARBA" id="ARBA00022692"/>
    </source>
</evidence>
<protein>
    <recommendedName>
        <fullName evidence="11">Potassium-transporting ATPase KdpC subunit</fullName>
    </recommendedName>
    <alternativeName>
        <fullName evidence="11">ATP phosphohydrolase [potassium-transporting] C chain</fullName>
    </alternativeName>
    <alternativeName>
        <fullName evidence="11">Potassium-binding and translocating subunit C</fullName>
    </alternativeName>
    <alternativeName>
        <fullName evidence="11">Potassium-translocating ATPase C chain</fullName>
    </alternativeName>
</protein>
<keyword evidence="10 11" id="KW-0472">Membrane</keyword>